<dbReference type="STRING" id="683260.SAMN05421874_11519"/>
<proteinExistence type="predicted"/>
<reference evidence="2 3" key="1">
    <citation type="submission" date="2016-10" db="EMBL/GenBank/DDBJ databases">
        <authorList>
            <person name="de Groot N.N."/>
        </authorList>
    </citation>
    <scope>NUCLEOTIDE SEQUENCE [LARGE SCALE GENOMIC DNA]</scope>
    <source>
        <strain evidence="2 3">CGMCC 4.5681</strain>
    </source>
</reference>
<keyword evidence="3" id="KW-1185">Reference proteome</keyword>
<dbReference type="Pfam" id="PF04738">
    <property type="entry name" value="Lant_dehydr_N"/>
    <property type="match status" value="2"/>
</dbReference>
<evidence type="ECO:0000313" key="2">
    <source>
        <dbReference type="EMBL" id="SDL05814.1"/>
    </source>
</evidence>
<dbReference type="AlphaFoldDB" id="A0A1G9GZ12"/>
<feature type="domain" description="Lantibiotic dehydratase N-terminal" evidence="1">
    <location>
        <begin position="75"/>
        <end position="512"/>
    </location>
</feature>
<dbReference type="EMBL" id="FNFB01000015">
    <property type="protein sequence ID" value="SDL05814.1"/>
    <property type="molecule type" value="Genomic_DNA"/>
</dbReference>
<feature type="domain" description="Lantibiotic dehydratase N-terminal" evidence="1">
    <location>
        <begin position="623"/>
        <end position="712"/>
    </location>
</feature>
<dbReference type="Proteomes" id="UP000198683">
    <property type="component" value="Unassembled WGS sequence"/>
</dbReference>
<dbReference type="OrthoDB" id="8428173at2"/>
<evidence type="ECO:0000313" key="3">
    <source>
        <dbReference type="Proteomes" id="UP000198683"/>
    </source>
</evidence>
<name>A0A1G9GZ12_9ACTN</name>
<dbReference type="RefSeq" id="WP_090768857.1">
    <property type="nucleotide sequence ID" value="NZ_FNFB01000015.1"/>
</dbReference>
<sequence length="768" mass="83721">MSHRMPLGGTGWSVWREALLRSTGFPADGLDRLSAPACAAAADAFLAGEIGAEVFDEALEQAARDSAEELCDIAADPLFREAVTWQNRGVLVSLDALVRGGPAGKRDPRRRERERVVVKYWQRYCAKNETVGFFGPVSWVTCTQDGPALTVTPGPELLGDRRVRFEDWALRSSMEVLAADPVIRRSLPPVLQPHLALDGRTIRRPAQPPLPVSAAEAAVLSRCDGRRRASDVAADVLGQAGIRTEEDACLLLERLAERGLLSWQGDLPQSAAAEERMGELLAGIEDPAARERATAAFSRLRAARDRVARSAGDPESLAAALDALSAEFTAFTGVAGERRAGQTYAARGLVYEDTTRDVQVTFGASLLEDIAEPLELMLDAARWLTAELAHAYGRALRELFDELRADGPVRLSDLWYLAQGMLFGAGPRPVDAIAGEFARRWSELFRLADVPPGTAELTFTARELSASNAFSADRPGWSAGRLHSPDLQICAESVEAVNRGDYLVVMGEMHAAWATFDCSVFTLAHPDPDALRDALTADLGPHRIRPLYPVDWPRYTGRVSHSLSHPTDRELGWTAAPGADPDRLLTAAAMLVTEEDGDLVATAAGGRSWPLIEVFSQLVSMHAVDGFKLGGADRHGHSPRITIDRLVVARRTWRTTVHATGLAEAKGERGRYLAVRRWRHRLGLPDQVFVKLSSETKPTYVDLTSPVFCDLLCSMVRSAGQSAGQDVRLVVTEMLPTADQAWLPDTAGRRYFTELRMHMVDPLQGGKG</sequence>
<evidence type="ECO:0000259" key="1">
    <source>
        <dbReference type="Pfam" id="PF04738"/>
    </source>
</evidence>
<organism evidence="2 3">
    <name type="scientific">Nonomuraea maritima</name>
    <dbReference type="NCBI Taxonomy" id="683260"/>
    <lineage>
        <taxon>Bacteria</taxon>
        <taxon>Bacillati</taxon>
        <taxon>Actinomycetota</taxon>
        <taxon>Actinomycetes</taxon>
        <taxon>Streptosporangiales</taxon>
        <taxon>Streptosporangiaceae</taxon>
        <taxon>Nonomuraea</taxon>
    </lineage>
</organism>
<dbReference type="InterPro" id="IPR006827">
    <property type="entry name" value="Lant_deHydtase_N"/>
</dbReference>
<accession>A0A1G9GZ12</accession>
<protein>
    <submittedName>
        <fullName evidence="2">Lantibiotic dehydratase, C terminus</fullName>
    </submittedName>
</protein>
<gene>
    <name evidence="2" type="ORF">SAMN05421874_11519</name>
</gene>